<evidence type="ECO:0000256" key="1">
    <source>
        <dbReference type="ARBA" id="ARBA00004123"/>
    </source>
</evidence>
<organism evidence="3 4">
    <name type="scientific">Penicillium cosmopolitanum</name>
    <dbReference type="NCBI Taxonomy" id="1131564"/>
    <lineage>
        <taxon>Eukaryota</taxon>
        <taxon>Fungi</taxon>
        <taxon>Dikarya</taxon>
        <taxon>Ascomycota</taxon>
        <taxon>Pezizomycotina</taxon>
        <taxon>Eurotiomycetes</taxon>
        <taxon>Eurotiomycetidae</taxon>
        <taxon>Eurotiales</taxon>
        <taxon>Aspergillaceae</taxon>
        <taxon>Penicillium</taxon>
    </lineage>
</organism>
<dbReference type="InterPro" id="IPR021858">
    <property type="entry name" value="Fun_TF"/>
</dbReference>
<protein>
    <submittedName>
        <fullName evidence="3">Fungal-specific transcription factor domain-containing protein</fullName>
    </submittedName>
</protein>
<gene>
    <name evidence="3" type="ORF">N7509_007433</name>
</gene>
<evidence type="ECO:0000256" key="2">
    <source>
        <dbReference type="ARBA" id="ARBA00023242"/>
    </source>
</evidence>
<dbReference type="RefSeq" id="XP_056487621.1">
    <property type="nucleotide sequence ID" value="XM_056632070.1"/>
</dbReference>
<dbReference type="OrthoDB" id="3477330at2759"/>
<accession>A0A9X0B8G2</accession>
<comment type="subcellular location">
    <subcellularLocation>
        <location evidence="1">Nucleus</location>
    </subcellularLocation>
</comment>
<keyword evidence="4" id="KW-1185">Reference proteome</keyword>
<dbReference type="Pfam" id="PF11951">
    <property type="entry name" value="Fungal_trans_2"/>
    <property type="match status" value="1"/>
</dbReference>
<reference evidence="3" key="1">
    <citation type="submission" date="2022-12" db="EMBL/GenBank/DDBJ databases">
        <authorList>
            <person name="Petersen C."/>
        </authorList>
    </citation>
    <scope>NUCLEOTIDE SEQUENCE</scope>
    <source>
        <strain evidence="3">IBT 29677</strain>
    </source>
</reference>
<name>A0A9X0B8G2_9EURO</name>
<dbReference type="EMBL" id="JAPZBU010000008">
    <property type="protein sequence ID" value="KAJ5391943.1"/>
    <property type="molecule type" value="Genomic_DNA"/>
</dbReference>
<dbReference type="GeneID" id="81371050"/>
<keyword evidence="2" id="KW-0539">Nucleus</keyword>
<comment type="caution">
    <text evidence="3">The sequence shown here is derived from an EMBL/GenBank/DDBJ whole genome shotgun (WGS) entry which is preliminary data.</text>
</comment>
<dbReference type="AlphaFoldDB" id="A0A9X0B8G2"/>
<evidence type="ECO:0000313" key="4">
    <source>
        <dbReference type="Proteomes" id="UP001147747"/>
    </source>
</evidence>
<dbReference type="Proteomes" id="UP001147747">
    <property type="component" value="Unassembled WGS sequence"/>
</dbReference>
<sequence length="754" mass="84885">MLTFRKVIPDSTTPTPLAKCLLEYRYTAASAAVGTSETRKENQSVADRMLLGHAKHAGNDTSDATKRDQFVKHAVMQASLARDLRRKFIGLAQHLRIQIVRRLSQVLGQMFVAIYIQERETMSSALVDQLSSFPVDQFLMEIDNTSRDLDDQTDGEIAIGPFGVLNLTRDTAVPDQNKGENAHEIAGMKLGNTESVSDLTDAPFPELSTAEEVLGNLDTYLQWADIFNLDPPPVGWTLTPPISGFEEYGTIVSDILGEGPLLLRHFNEHVVTRIIWLPMTQKSPWTILNIPHAMLTLDQITYMGQATVKHASLGNLYGILACAAFHLSANPNLIPDRPDQYWTRLSAAAYEEGKSHVNKSLELEHEGPQKAKYKEQLMAMISVTTFTVSVILTHPDFVTSTDIPLKILSNHQRECRCHMVNMEYLIRLRGLVKPRISRRARLLHYMYTWIRILTESTLVLHHEISHTAPSKALWSRRLDMEELTRLNQRRASVPTYEQNRGLDYFLRVSETESDNDLNIDDPKDIQAGLGDIHLVDSRNHPEELHTMVNGVSETWLGLLSQTTRLANVLDQINCGSCIVSPKRHLALQRRSLCLENMICTFTQRELPPSGGDPKAHMLRALNYALVIFFYRRVRGVNPCILQGYVKNIIHELGSWDVELEKQALLGPGTAWPAFVAGCEAISSEDRHGILFWLRKANSQSGFSSYSSAAAIMEEVWKIRDNYCGTGNSPGSQPSPAAFSWTDYSKQNLQWLLLF</sequence>
<evidence type="ECO:0000313" key="3">
    <source>
        <dbReference type="EMBL" id="KAJ5391943.1"/>
    </source>
</evidence>
<dbReference type="GO" id="GO:0005634">
    <property type="term" value="C:nucleus"/>
    <property type="evidence" value="ECO:0007669"/>
    <property type="project" value="UniProtKB-SubCell"/>
</dbReference>
<reference evidence="3" key="2">
    <citation type="journal article" date="2023" name="IMA Fungus">
        <title>Comparative genomic study of the Penicillium genus elucidates a diverse pangenome and 15 lateral gene transfer events.</title>
        <authorList>
            <person name="Petersen C."/>
            <person name="Sorensen T."/>
            <person name="Nielsen M.R."/>
            <person name="Sondergaard T.E."/>
            <person name="Sorensen J.L."/>
            <person name="Fitzpatrick D.A."/>
            <person name="Frisvad J.C."/>
            <person name="Nielsen K.L."/>
        </authorList>
    </citation>
    <scope>NUCLEOTIDE SEQUENCE</scope>
    <source>
        <strain evidence="3">IBT 29677</strain>
    </source>
</reference>
<proteinExistence type="predicted"/>
<dbReference type="PANTHER" id="PTHR37534:SF46">
    <property type="entry name" value="ZN(II)2CYS6 TRANSCRIPTION FACTOR (EUROFUNG)"/>
    <property type="match status" value="1"/>
</dbReference>
<dbReference type="PANTHER" id="PTHR37534">
    <property type="entry name" value="TRANSCRIPTIONAL ACTIVATOR PROTEIN UGA3"/>
    <property type="match status" value="1"/>
</dbReference>